<keyword evidence="2" id="KW-1185">Reference proteome</keyword>
<gene>
    <name evidence="1" type="ORF">J0B03_09330</name>
</gene>
<proteinExistence type="predicted"/>
<reference evidence="1" key="1">
    <citation type="submission" date="2021-03" db="EMBL/GenBank/DDBJ databases">
        <title>Alkalibacter marinus sp. nov., isolated from tidal flat sediment.</title>
        <authorList>
            <person name="Namirimu T."/>
            <person name="Yang J.-A."/>
            <person name="Yang S.-H."/>
            <person name="Kim Y.-J."/>
            <person name="Kwon K.K."/>
        </authorList>
    </citation>
    <scope>NUCLEOTIDE SEQUENCE</scope>
    <source>
        <strain evidence="1">ES005</strain>
    </source>
</reference>
<name>A0A974XG40_9FIRM</name>
<dbReference type="KEGG" id="alka:J0B03_09330"/>
<organism evidence="1 2">
    <name type="scientific">Alkalibacter rhizosphaerae</name>
    <dbReference type="NCBI Taxonomy" id="2815577"/>
    <lineage>
        <taxon>Bacteria</taxon>
        <taxon>Bacillati</taxon>
        <taxon>Bacillota</taxon>
        <taxon>Clostridia</taxon>
        <taxon>Eubacteriales</taxon>
        <taxon>Eubacteriaceae</taxon>
        <taxon>Alkalibacter</taxon>
    </lineage>
</organism>
<dbReference type="AlphaFoldDB" id="A0A974XG40"/>
<sequence length="208" mass="23090">METERRTREIEEYINRIQSVINSRVVMDSNEQIIEIHILANSTRAAKQITRDVQSVLMAGLDMPVDHKVISVAQVYDEDALTIPRLTIQSVEYATSAMEAKAKVVLEFNGALYEGIAYGVKTSNQCHRTVAQATLEAVESFLEKTLKFVVEEIKTVPMASKEVVVSGISLIQNNSEKLLIGKCIVDSDLHSAITKSVLDAINRTIQIV</sequence>
<dbReference type="RefSeq" id="WP_207299342.1">
    <property type="nucleotide sequence ID" value="NZ_CP071444.1"/>
</dbReference>
<protein>
    <submittedName>
        <fullName evidence="1">Uncharacterized protein</fullName>
    </submittedName>
</protein>
<evidence type="ECO:0000313" key="2">
    <source>
        <dbReference type="Proteomes" id="UP000663499"/>
    </source>
</evidence>
<dbReference type="EMBL" id="CP071444">
    <property type="protein sequence ID" value="QSX08000.1"/>
    <property type="molecule type" value="Genomic_DNA"/>
</dbReference>
<accession>A0A974XG40</accession>
<dbReference type="Proteomes" id="UP000663499">
    <property type="component" value="Chromosome"/>
</dbReference>
<evidence type="ECO:0000313" key="1">
    <source>
        <dbReference type="EMBL" id="QSX08000.1"/>
    </source>
</evidence>